<feature type="compositionally biased region" description="Basic and acidic residues" evidence="13">
    <location>
        <begin position="1"/>
        <end position="11"/>
    </location>
</feature>
<dbReference type="SUPFAM" id="SSF57716">
    <property type="entry name" value="Glucocorticoid receptor-like (DNA-binding domain)"/>
    <property type="match status" value="1"/>
</dbReference>
<comment type="caution">
    <text evidence="16">The sequence shown here is derived from an EMBL/GenBank/DDBJ whole genome shotgun (WGS) entry which is preliminary data.</text>
</comment>
<keyword evidence="17" id="KW-1185">Reference proteome</keyword>
<feature type="compositionally biased region" description="Basic residues" evidence="13">
    <location>
        <begin position="23"/>
        <end position="33"/>
    </location>
</feature>
<feature type="region of interest" description="Disordered" evidence="13">
    <location>
        <begin position="1"/>
        <end position="62"/>
    </location>
</feature>
<feature type="compositionally biased region" description="Pro residues" evidence="13">
    <location>
        <begin position="40"/>
        <end position="52"/>
    </location>
</feature>
<evidence type="ECO:0000256" key="6">
    <source>
        <dbReference type="ARBA" id="ARBA00022833"/>
    </source>
</evidence>
<reference evidence="16" key="1">
    <citation type="submission" date="2020-11" db="EMBL/GenBank/DDBJ databases">
        <authorList>
            <person name="Whiteford S."/>
        </authorList>
    </citation>
    <scope>NUCLEOTIDE SEQUENCE</scope>
</reference>
<evidence type="ECO:0000256" key="3">
    <source>
        <dbReference type="ARBA" id="ARBA00022665"/>
    </source>
</evidence>
<keyword evidence="3" id="KW-0754">Steroid-binding</keyword>
<dbReference type="Pfam" id="PF00104">
    <property type="entry name" value="Hormone_recep"/>
    <property type="match status" value="1"/>
</dbReference>
<evidence type="ECO:0000256" key="12">
    <source>
        <dbReference type="ARBA" id="ARBA00023242"/>
    </source>
</evidence>
<dbReference type="InterPro" id="IPR001628">
    <property type="entry name" value="Znf_hrmn_rcpt"/>
</dbReference>
<dbReference type="AlphaFoldDB" id="A0A8S4DW85"/>
<keyword evidence="12" id="KW-0539">Nucleus</keyword>
<comment type="similarity">
    <text evidence="2">Belongs to the nuclear hormone receptor family. NR3 subfamily.</text>
</comment>
<comment type="subcellular location">
    <subcellularLocation>
        <location evidence="1">Nucleus</location>
    </subcellularLocation>
</comment>
<keyword evidence="8" id="KW-0446">Lipid-binding</keyword>
<dbReference type="Gene3D" id="1.10.565.10">
    <property type="entry name" value="Retinoid X Receptor"/>
    <property type="match status" value="1"/>
</dbReference>
<dbReference type="InterPro" id="IPR050200">
    <property type="entry name" value="Nuclear_hormone_rcpt_NR3"/>
</dbReference>
<dbReference type="InterPro" id="IPR000536">
    <property type="entry name" value="Nucl_hrmn_rcpt_lig-bd"/>
</dbReference>
<keyword evidence="11" id="KW-0675">Receptor</keyword>
<dbReference type="Pfam" id="PF00105">
    <property type="entry name" value="zf-C4"/>
    <property type="match status" value="1"/>
</dbReference>
<dbReference type="InterPro" id="IPR001723">
    <property type="entry name" value="Nuclear_hrmn_rcpt"/>
</dbReference>
<dbReference type="FunFam" id="3.30.50.10:FF:000139">
    <property type="entry name" value="Estrogen receptor beta a variant b"/>
    <property type="match status" value="1"/>
</dbReference>
<dbReference type="PANTHER" id="PTHR48092">
    <property type="entry name" value="KNIRPS-RELATED PROTEIN-RELATED"/>
    <property type="match status" value="1"/>
</dbReference>
<keyword evidence="7" id="KW-0805">Transcription regulation</keyword>
<dbReference type="GO" id="GO:0003700">
    <property type="term" value="F:DNA-binding transcription factor activity"/>
    <property type="evidence" value="ECO:0007669"/>
    <property type="project" value="InterPro"/>
</dbReference>
<keyword evidence="10" id="KW-0804">Transcription</keyword>
<accession>A0A8S4DW85</accession>
<evidence type="ECO:0000256" key="10">
    <source>
        <dbReference type="ARBA" id="ARBA00023163"/>
    </source>
</evidence>
<dbReference type="GO" id="GO:0005496">
    <property type="term" value="F:steroid binding"/>
    <property type="evidence" value="ECO:0007669"/>
    <property type="project" value="UniProtKB-KW"/>
</dbReference>
<evidence type="ECO:0000256" key="5">
    <source>
        <dbReference type="ARBA" id="ARBA00022771"/>
    </source>
</evidence>
<protein>
    <submittedName>
        <fullName evidence="16">(diamondback moth) hypothetical protein</fullName>
    </submittedName>
</protein>
<dbReference type="PRINTS" id="PR00398">
    <property type="entry name" value="STRDHORMONER"/>
</dbReference>
<dbReference type="SUPFAM" id="SSF48508">
    <property type="entry name" value="Nuclear receptor ligand-binding domain"/>
    <property type="match status" value="1"/>
</dbReference>
<dbReference type="Proteomes" id="UP000653454">
    <property type="component" value="Unassembled WGS sequence"/>
</dbReference>
<dbReference type="GO" id="GO:0043565">
    <property type="term" value="F:sequence-specific DNA binding"/>
    <property type="evidence" value="ECO:0007669"/>
    <property type="project" value="InterPro"/>
</dbReference>
<organism evidence="16 17">
    <name type="scientific">Plutella xylostella</name>
    <name type="common">Diamondback moth</name>
    <name type="synonym">Plutella maculipennis</name>
    <dbReference type="NCBI Taxonomy" id="51655"/>
    <lineage>
        <taxon>Eukaryota</taxon>
        <taxon>Metazoa</taxon>
        <taxon>Ecdysozoa</taxon>
        <taxon>Arthropoda</taxon>
        <taxon>Hexapoda</taxon>
        <taxon>Insecta</taxon>
        <taxon>Pterygota</taxon>
        <taxon>Neoptera</taxon>
        <taxon>Endopterygota</taxon>
        <taxon>Lepidoptera</taxon>
        <taxon>Glossata</taxon>
        <taxon>Ditrysia</taxon>
        <taxon>Yponomeutoidea</taxon>
        <taxon>Plutellidae</taxon>
        <taxon>Plutella</taxon>
    </lineage>
</organism>
<evidence type="ECO:0000259" key="14">
    <source>
        <dbReference type="PROSITE" id="PS51030"/>
    </source>
</evidence>
<evidence type="ECO:0000256" key="9">
    <source>
        <dbReference type="ARBA" id="ARBA00023125"/>
    </source>
</evidence>
<dbReference type="GO" id="GO:0005634">
    <property type="term" value="C:nucleus"/>
    <property type="evidence" value="ECO:0007669"/>
    <property type="project" value="UniProtKB-SubCell"/>
</dbReference>
<dbReference type="PROSITE" id="PS00031">
    <property type="entry name" value="NUCLEAR_REC_DBD_1"/>
    <property type="match status" value="1"/>
</dbReference>
<feature type="domain" description="Nuclear receptor" evidence="14">
    <location>
        <begin position="177"/>
        <end position="252"/>
    </location>
</feature>
<dbReference type="PROSITE" id="PS51030">
    <property type="entry name" value="NUCLEAR_REC_DBD_2"/>
    <property type="match status" value="1"/>
</dbReference>
<dbReference type="InterPro" id="IPR035500">
    <property type="entry name" value="NHR-like_dom_sf"/>
</dbReference>
<keyword evidence="9" id="KW-0238">DNA-binding</keyword>
<dbReference type="InterPro" id="IPR013088">
    <property type="entry name" value="Znf_NHR/GATA"/>
</dbReference>
<evidence type="ECO:0000256" key="2">
    <source>
        <dbReference type="ARBA" id="ARBA00005413"/>
    </source>
</evidence>
<dbReference type="Gene3D" id="3.30.50.10">
    <property type="entry name" value="Erythroid Transcription Factor GATA-1, subunit A"/>
    <property type="match status" value="1"/>
</dbReference>
<keyword evidence="5" id="KW-0863">Zinc-finger</keyword>
<keyword evidence="6" id="KW-0862">Zinc</keyword>
<feature type="region of interest" description="Disordered" evidence="13">
    <location>
        <begin position="151"/>
        <end position="170"/>
    </location>
</feature>
<evidence type="ECO:0000313" key="17">
    <source>
        <dbReference type="Proteomes" id="UP000653454"/>
    </source>
</evidence>
<dbReference type="SMART" id="SM00399">
    <property type="entry name" value="ZnF_C4"/>
    <property type="match status" value="1"/>
</dbReference>
<dbReference type="EMBL" id="CAJHNJ030000009">
    <property type="protein sequence ID" value="CAG9105600.1"/>
    <property type="molecule type" value="Genomic_DNA"/>
</dbReference>
<evidence type="ECO:0000256" key="4">
    <source>
        <dbReference type="ARBA" id="ARBA00022723"/>
    </source>
</evidence>
<evidence type="ECO:0000313" key="16">
    <source>
        <dbReference type="EMBL" id="CAG9105600.1"/>
    </source>
</evidence>
<evidence type="ECO:0000256" key="7">
    <source>
        <dbReference type="ARBA" id="ARBA00023015"/>
    </source>
</evidence>
<dbReference type="PROSITE" id="PS51843">
    <property type="entry name" value="NR_LBD"/>
    <property type="match status" value="1"/>
</dbReference>
<proteinExistence type="inferred from homology"/>
<evidence type="ECO:0000256" key="11">
    <source>
        <dbReference type="ARBA" id="ARBA00023170"/>
    </source>
</evidence>
<evidence type="ECO:0000256" key="1">
    <source>
        <dbReference type="ARBA" id="ARBA00004123"/>
    </source>
</evidence>
<evidence type="ECO:0000256" key="13">
    <source>
        <dbReference type="SAM" id="MobiDB-lite"/>
    </source>
</evidence>
<sequence length="619" mass="68781">MSNRLEFRDRGGGSAAHSVCGSRRPRRVARGQGRRLDAPAPAPPPAPPPRPGPQTLLTPTPCFSLHPPLRPWERLLRFLGQVSMMSAVGGDPLLRRVKQEAEQTYSPPAGAELAAHQLTMPMMQPTEQMDLQPKEEVKFCVSPTDGGVVGNTSPDQQHCSSTTVAVSNGTRDDEAPRRLCLVCGDTASGFHYGVASCEACKAFFKRTIQGNIEYTCPASNECEINKRRRKACQACRFRKCLRTGMLREGVRLDRVRGGRQKYRRAPDVPTHAPQTLLSDIKCDNTGMLREGVRLDRVRGGRQKYRRAPDVPTHAPQTLLSDIKVLEALSSYEPELLTCAAPPAGVTDPAARTLALLADLYDRELVGVIGWAKQIPGFTDLQLNDQMRLLQSTWAEMLSLMTAYRSMSSAPLRLRFAHDLSLDEAQAREIGAHDLFLQHNSIDKWVCIQVPWVVMLSLMTAYRSMSSAPLRLRFAHDLSLNEAQAREIGAHDLFLQVCNQVPWAEMLSLMTAYRSMSSAPLRLRFAHDLSLDEAQAREIGAHDLFLQVKSTERIAMELVPWVEMLSLMTAYRSMSSAPLRLRFAHDLSLDEAQAREIGAHDLFLQVSSLLKSVGVLSESD</sequence>
<evidence type="ECO:0000259" key="15">
    <source>
        <dbReference type="PROSITE" id="PS51843"/>
    </source>
</evidence>
<name>A0A8S4DW85_PLUXY</name>
<dbReference type="GO" id="GO:0008270">
    <property type="term" value="F:zinc ion binding"/>
    <property type="evidence" value="ECO:0007669"/>
    <property type="project" value="UniProtKB-KW"/>
</dbReference>
<dbReference type="PRINTS" id="PR00047">
    <property type="entry name" value="STROIDFINGER"/>
</dbReference>
<gene>
    <name evidence="16" type="ORF">PLXY2_LOCUS3458</name>
</gene>
<evidence type="ECO:0000256" key="8">
    <source>
        <dbReference type="ARBA" id="ARBA00023121"/>
    </source>
</evidence>
<dbReference type="CDD" id="cd07170">
    <property type="entry name" value="NR_DBD_ERR"/>
    <property type="match status" value="1"/>
</dbReference>
<keyword evidence="4" id="KW-0479">Metal-binding</keyword>
<feature type="compositionally biased region" description="Polar residues" evidence="13">
    <location>
        <begin position="151"/>
        <end position="169"/>
    </location>
</feature>
<feature type="domain" description="NR LBD" evidence="15">
    <location>
        <begin position="320"/>
        <end position="619"/>
    </location>
</feature>